<feature type="region of interest" description="Disordered" evidence="18">
    <location>
        <begin position="638"/>
        <end position="673"/>
    </location>
</feature>
<gene>
    <name evidence="23" type="ORF">Tci_003599</name>
</gene>
<dbReference type="PANTHER" id="PTHR42648">
    <property type="entry name" value="TRANSPOSASE, PUTATIVE-RELATED"/>
    <property type="match status" value="1"/>
</dbReference>
<evidence type="ECO:0000256" key="10">
    <source>
        <dbReference type="ARBA" id="ARBA00022842"/>
    </source>
</evidence>
<feature type="compositionally biased region" description="Basic and acidic residues" evidence="18">
    <location>
        <begin position="2235"/>
        <end position="2269"/>
    </location>
</feature>
<dbReference type="GO" id="GO:0046872">
    <property type="term" value="F:metal ion binding"/>
    <property type="evidence" value="ECO:0007669"/>
    <property type="project" value="UniProtKB-KW"/>
</dbReference>
<evidence type="ECO:0000256" key="6">
    <source>
        <dbReference type="ARBA" id="ARBA00022741"/>
    </source>
</evidence>
<dbReference type="GO" id="GO:0003887">
    <property type="term" value="F:DNA-directed DNA polymerase activity"/>
    <property type="evidence" value="ECO:0007669"/>
    <property type="project" value="UniProtKB-KW"/>
</dbReference>
<dbReference type="InterPro" id="IPR036397">
    <property type="entry name" value="RNaseH_sf"/>
</dbReference>
<dbReference type="InterPro" id="IPR057670">
    <property type="entry name" value="SH3_retrovirus"/>
</dbReference>
<evidence type="ECO:0000256" key="11">
    <source>
        <dbReference type="ARBA" id="ARBA00022908"/>
    </source>
</evidence>
<evidence type="ECO:0000256" key="2">
    <source>
        <dbReference type="ARBA" id="ARBA00022612"/>
    </source>
</evidence>
<keyword evidence="3" id="KW-0645">Protease</keyword>
<feature type="compositionally biased region" description="Basic and acidic residues" evidence="18">
    <location>
        <begin position="1763"/>
        <end position="1782"/>
    </location>
</feature>
<feature type="compositionally biased region" description="Low complexity" evidence="18">
    <location>
        <begin position="1643"/>
        <end position="1659"/>
    </location>
</feature>
<dbReference type="Pfam" id="PF22936">
    <property type="entry name" value="Pol_BBD"/>
    <property type="match status" value="1"/>
</dbReference>
<dbReference type="GO" id="GO:0006508">
    <property type="term" value="P:proteolysis"/>
    <property type="evidence" value="ECO:0007669"/>
    <property type="project" value="UniProtKB-KW"/>
</dbReference>
<dbReference type="GO" id="GO:0008233">
    <property type="term" value="F:peptidase activity"/>
    <property type="evidence" value="ECO:0007669"/>
    <property type="project" value="UniProtKB-KW"/>
</dbReference>
<dbReference type="Pfam" id="PF07727">
    <property type="entry name" value="RVT_2"/>
    <property type="match status" value="2"/>
</dbReference>
<feature type="domain" description="Retrovirus-related Pol polyprotein from transposon TNT 1-94-like beta-barrel" evidence="21">
    <location>
        <begin position="732"/>
        <end position="802"/>
    </location>
</feature>
<dbReference type="GO" id="GO:0004519">
    <property type="term" value="F:endonuclease activity"/>
    <property type="evidence" value="ECO:0007669"/>
    <property type="project" value="UniProtKB-KW"/>
</dbReference>
<protein>
    <submittedName>
        <fullName evidence="23">Retrovirus-related Pol polyprotein from transposon TNT 1-94</fullName>
    </submittedName>
</protein>
<comment type="function">
    <text evidence="1">The aspartyl protease (PR) mediates the proteolytic cleavages of the Gag and Gag-Pol polyproteins after assembly of the VLP.</text>
</comment>
<comment type="caution">
    <text evidence="23">The sequence shown here is derived from an EMBL/GenBank/DDBJ whole genome shotgun (WGS) entry which is preliminary data.</text>
</comment>
<keyword evidence="16" id="KW-0511">Multifunctional enzyme</keyword>
<dbReference type="SUPFAM" id="SSF53098">
    <property type="entry name" value="Ribonuclease H-like"/>
    <property type="match status" value="1"/>
</dbReference>
<keyword evidence="13" id="KW-0548">Nucleotidyltransferase</keyword>
<evidence type="ECO:0000259" key="19">
    <source>
        <dbReference type="Pfam" id="PF07727"/>
    </source>
</evidence>
<dbReference type="GO" id="GO:0003676">
    <property type="term" value="F:nucleic acid binding"/>
    <property type="evidence" value="ECO:0007669"/>
    <property type="project" value="InterPro"/>
</dbReference>
<dbReference type="CDD" id="cd09272">
    <property type="entry name" value="RNase_HI_RT_Ty1"/>
    <property type="match status" value="1"/>
</dbReference>
<keyword evidence="12" id="KW-0695">RNA-directed DNA polymerase</keyword>
<evidence type="ECO:0000256" key="15">
    <source>
        <dbReference type="ARBA" id="ARBA00023172"/>
    </source>
</evidence>
<dbReference type="GO" id="GO:0006310">
    <property type="term" value="P:DNA recombination"/>
    <property type="evidence" value="ECO:0007669"/>
    <property type="project" value="UniProtKB-KW"/>
</dbReference>
<keyword evidence="6" id="KW-0547">Nucleotide-binding</keyword>
<evidence type="ECO:0000313" key="23">
    <source>
        <dbReference type="EMBL" id="GEU31621.1"/>
    </source>
</evidence>
<dbReference type="Gene3D" id="3.30.420.10">
    <property type="entry name" value="Ribonuclease H-like superfamily/Ribonuclease H"/>
    <property type="match status" value="1"/>
</dbReference>
<dbReference type="InterPro" id="IPR054722">
    <property type="entry name" value="PolX-like_BBD"/>
</dbReference>
<keyword evidence="7" id="KW-0255">Endonuclease</keyword>
<feature type="region of interest" description="Disordered" evidence="18">
    <location>
        <begin position="1753"/>
        <end position="1784"/>
    </location>
</feature>
<dbReference type="GO" id="GO:0005524">
    <property type="term" value="F:ATP binding"/>
    <property type="evidence" value="ECO:0007669"/>
    <property type="project" value="UniProtKB-KW"/>
</dbReference>
<evidence type="ECO:0000256" key="17">
    <source>
        <dbReference type="SAM" id="Coils"/>
    </source>
</evidence>
<evidence type="ECO:0000259" key="20">
    <source>
        <dbReference type="Pfam" id="PF13976"/>
    </source>
</evidence>
<dbReference type="Pfam" id="PF13976">
    <property type="entry name" value="gag_pre-integrs"/>
    <property type="match status" value="1"/>
</dbReference>
<feature type="region of interest" description="Disordered" evidence="18">
    <location>
        <begin position="2566"/>
        <end position="2586"/>
    </location>
</feature>
<keyword evidence="10" id="KW-0460">Magnesium</keyword>
<dbReference type="GO" id="GO:0003964">
    <property type="term" value="F:RNA-directed DNA polymerase activity"/>
    <property type="evidence" value="ECO:0007669"/>
    <property type="project" value="UniProtKB-KW"/>
</dbReference>
<keyword evidence="14" id="KW-0917">Virion maturation</keyword>
<feature type="region of interest" description="Disordered" evidence="18">
    <location>
        <begin position="700"/>
        <end position="734"/>
    </location>
</feature>
<evidence type="ECO:0000256" key="18">
    <source>
        <dbReference type="SAM" id="MobiDB-lite"/>
    </source>
</evidence>
<dbReference type="InterPro" id="IPR012337">
    <property type="entry name" value="RNaseH-like_sf"/>
</dbReference>
<feature type="compositionally biased region" description="Polar residues" evidence="18">
    <location>
        <begin position="1066"/>
        <end position="1083"/>
    </location>
</feature>
<dbReference type="PANTHER" id="PTHR42648:SF11">
    <property type="entry name" value="TRANSPOSON TY4-P GAG-POL POLYPROTEIN"/>
    <property type="match status" value="1"/>
</dbReference>
<dbReference type="GO" id="GO:0015074">
    <property type="term" value="P:DNA integration"/>
    <property type="evidence" value="ECO:0007669"/>
    <property type="project" value="UniProtKB-KW"/>
</dbReference>
<name>A0A6L2J474_TANCI</name>
<evidence type="ECO:0000256" key="13">
    <source>
        <dbReference type="ARBA" id="ARBA00022932"/>
    </source>
</evidence>
<keyword evidence="15" id="KW-0233">DNA recombination</keyword>
<keyword evidence="13" id="KW-0239">DNA-directed DNA polymerase</keyword>
<keyword evidence="17" id="KW-0175">Coiled coil</keyword>
<feature type="compositionally biased region" description="Polar residues" evidence="18">
    <location>
        <begin position="639"/>
        <end position="666"/>
    </location>
</feature>
<feature type="domain" description="Reverse transcriptase Ty1/copia-type" evidence="19">
    <location>
        <begin position="2322"/>
        <end position="2462"/>
    </location>
</feature>
<evidence type="ECO:0000256" key="3">
    <source>
        <dbReference type="ARBA" id="ARBA00022670"/>
    </source>
</evidence>
<evidence type="ECO:0000256" key="14">
    <source>
        <dbReference type="ARBA" id="ARBA00023113"/>
    </source>
</evidence>
<evidence type="ECO:0000256" key="16">
    <source>
        <dbReference type="ARBA" id="ARBA00023268"/>
    </source>
</evidence>
<organism evidence="23">
    <name type="scientific">Tanacetum cinerariifolium</name>
    <name type="common">Dalmatian daisy</name>
    <name type="synonym">Chrysanthemum cinerariifolium</name>
    <dbReference type="NCBI Taxonomy" id="118510"/>
    <lineage>
        <taxon>Eukaryota</taxon>
        <taxon>Viridiplantae</taxon>
        <taxon>Streptophyta</taxon>
        <taxon>Embryophyta</taxon>
        <taxon>Tracheophyta</taxon>
        <taxon>Spermatophyta</taxon>
        <taxon>Magnoliopsida</taxon>
        <taxon>eudicotyledons</taxon>
        <taxon>Gunneridae</taxon>
        <taxon>Pentapetalae</taxon>
        <taxon>asterids</taxon>
        <taxon>campanulids</taxon>
        <taxon>Asterales</taxon>
        <taxon>Asteraceae</taxon>
        <taxon>Asteroideae</taxon>
        <taxon>Anthemideae</taxon>
        <taxon>Anthemidinae</taxon>
        <taxon>Tanacetum</taxon>
    </lineage>
</organism>
<keyword evidence="13" id="KW-0808">Transferase</keyword>
<sequence>MDLRWQMVMLTMRARWFLKKTKRKLTVNGNWSLGFDMSKVECYNYHMRGHFARECRALRNQDTKHKESTRRSSGQAEEGPNYALMAYTSSSSDSKTIKKLMEDMLLLKETPNEGKSHVSQMCYKKNSVLFNDTECNVLSLNFKLIDESQVLLKVPRKSNMYSVDLKNIVPKGGLSYLFEKATSDESKLWHRRLGHLNFKTLNKLVKGNLVREKVPTASEESSHCQKKRDATAIRIALLHEHYALWEVIEFRDSYEVPASTTITDTTSGETGKKLRRTVTLTAEDMQKKKNDVKARTTLLLSLPDEHQLRFTSKKMKKNLLKQQYENFKAEGSETLEETFNRLQVIVGQLQFMDVEIEQDDLNQKFLTSLAPEWCMHTIVWRNRSDLDTMSLDDLYNHLKVYESEVQNELEPNSQMMAFISSAKHSSENENGNSASVSTASTNVPTASANIGVASISQDTACAYIASQSSGSQIKFKDINQIDEDDMEKMDIKLSMALLSMRADKFWKKTGKKISIQGSNVARFDKSKDWSYMANDKEDRALVADEEAPTEFALMANTIPESKVFDNSLCSKDCKKNNDSLNSFLTASKDLDNLIESQRADKNKEGLRYSVVPPPAQIYSSPKKDLSWTGLPKFVDDTVTDYSRPSPTMESISGDDQNRNPSVSETEASPMRSQYRAPWVPTVNRNFPPVDRKFSTGSRNFPTVNRKFPTASRKFPTSSTKFSTADMGRKGKADSGCSRHMTGNISYLSDYEPFDEGYVSFGQGGCKITGKGTIKTGKLEFENVYFVKDLKYNRFSVSQICDNKNNVLFTDSECIVLGRDFKLLVIDDFSMFTWIFFLKTKDETSGILKKFITEIENLKDLKVKIIRTLIEAARTMLADAKLPVTFWAEVVNTACYVQNRVLVNKSHNKTPYELFNGRSPTIRFLKPFGCHVMILNTLDNLGKFKEKRDEGYIIRYSMSSKAFSVFNKRTRRVEENLHVEFLENKAIEKGDGPNWLFDIDSLTKSMNYVPVDAGTIFTNILGTKDATSQEVKKNVSSLRYIALLNCAHDALLESSSSKPQDHCSTKVPESSRNPIPTPSTSNPLADQMETLTVESPIPTISSPVPTVYSTDSQETSSYARLILKRVANQVETPSLDNILTLTNQFEDILGVTTSSDEANRVEADVSNMEITIIASPTPTLRIHKDHPKSQIIGLVDTPIQTKNKSKDVGEQSFIATIHQKTDPALLQIEAIGLFLAYASFMGFTVYQMDVKSAFLYGTIDEEVSSNPQLFKEFKALMHEKFQMSAMGELNFFLGLQVLQKEDGIFLSQYKYVGDILKKFEYSNVRSSNTPMDKENPWRKDELEKIYLMGHPKLGLWYPKESPFDLVAYSDSDYGGATQDRKSTTRGCQFLGRRLISCQCKKQTIVATSTTEAKYVAAASCCGQTSFYQRLFEKKLINVDHIHTDENVADLLTKPFDAWRFKMSMPCEDLSREISSSILRLCLTIDARLHTAKTFDLVWIWIGGDYENVFLMGFNGIQWIETTEEGTKILATVDGILRTITEPSRRRNLKLNDEEGISSLPDTELFENLTLMGYNISPNQKFTFQKGFNEYSSNIATALVCLATNKTYNFSKTIFDGLVKNVNNKGEGSGTPTEPHHTPSPEAQPSSHTTHSSPTLPPVTTASIPTEACPTNSGFLADRDRATIAKSSILPHDSAPRVTSPVAFEGSMQQTINELMASYTSLQRQYSKLAVKFKAQEIEITRLKARVKLLEDKEGGAVEGSGDDAPIKGRNLDEGEAAAERASDDTEEMATVLTSMDAATVLASRAIEVPTGSGSILTAGPPAAEVPTGSDVVPTASLVFATATVVTPYRRRKGKEVMVESKTPKKQKVQEQIDAQVARDLEEQLEREDQRMSEQIAKDAKVARIHVEEELQSMIDGLDKSNEAVAKYLQEYQQFASELPLERRIELISDLVRYQDNYAKDKGKGLSLKQESAKKFKPSDEVIKEAKSPDEVPEEKVKEMMQLVPIEEVYVEALQVKHPIINWKVHTEGQRKLKRLYEPDDEDQLWTHTQRFMHAQVEWKLYDMCGVHQVTSKDKEIFMFAEKDYPLRKGLALVMISYKLQVENYSQMANDLILKIYKIANSQRQQVIKFPLAEEVPTASKESSHCQKKRDATAMRIALLADEGFFVVYSLNSKAFRVFNSRTRIMEENLHIRFSESTPNVVGSGPYWLFDIDALTRTINYKPIIAGTQSNGFADPKSSHDDGFKPSSDDGKKVDKDTRQESECKDQKKQDNVNSTNTVNAASTNKVNVVGENISIKLPFDPNMPALEDIGTFDFSNKDKDDDVFKNKKDERGIVIRNKARLVAQGHTQEEGINHDEVFAAVARIEAIRLFLTYASFKDFVVYHMDVKSAFLYGKIKKEVYVCQPPGFEDLDFPDRVYKVKKAMYGFHQAPRAWYETLSTYLLNNGFQREKIDKTLFFKRHKEVKNASTPMETQKPLIKDEDGKEVNVHMYRYQLNPKFSHLHDVKRIFRYLKGQPKLGLRVLYELVLLFKSLKVSVVRKPKRKNTQVPQPSGSIKHVVDEVVHKERGGRLATPNEASSLGTTSGGGPRCQKAIGDIIAQTRFENVSKLSNDSLLVRGNILRSDEDSMKLNKLMKLCTNLQSRVLSLEKTKNTQALEINSLKRRVKKLKKKQRSRTHKLKRLYKVGLTARVDSFEDEPSLDENASKQGRKITDIDADEDITLVNAQDDAKMFDVTDLHGEEMFVDNDDADKEVHAVGELNTASIAIAICVAATITTEEVTLAKALAELKLQKPRMHKEFDKEDLEDSYSLAKDKYGLTRLVEDLDLLLWGHLKTMFEPHVEDQVWNKQNGYKVLEWKLYDSCGVHSLRMQYVHIYMLVENPLTAPTLTDMLNKKLQIDYQSEMAYQLLKLILKQLKNP</sequence>
<keyword evidence="8" id="KW-0378">Hydrolase</keyword>
<feature type="coiled-coil region" evidence="17">
    <location>
        <begin position="1876"/>
        <end position="1936"/>
    </location>
</feature>
<evidence type="ECO:0000256" key="5">
    <source>
        <dbReference type="ARBA" id="ARBA00022723"/>
    </source>
</evidence>
<dbReference type="InterPro" id="IPR025724">
    <property type="entry name" value="GAG-pre-integrase_dom"/>
</dbReference>
<dbReference type="InterPro" id="IPR013103">
    <property type="entry name" value="RVT_2"/>
</dbReference>
<dbReference type="InterPro" id="IPR039537">
    <property type="entry name" value="Retrotran_Ty1/copia-like"/>
</dbReference>
<feature type="domain" description="Reverse transcriptase Ty1/copia-type" evidence="19">
    <location>
        <begin position="1262"/>
        <end position="1331"/>
    </location>
</feature>
<evidence type="ECO:0000256" key="8">
    <source>
        <dbReference type="ARBA" id="ARBA00022801"/>
    </source>
</evidence>
<keyword evidence="2" id="KW-1188">Viral release from host cell</keyword>
<feature type="domain" description="Retroviral polymerase SH3-like" evidence="22">
    <location>
        <begin position="929"/>
        <end position="986"/>
    </location>
</feature>
<keyword evidence="4" id="KW-0540">Nuclease</keyword>
<accession>A0A6L2J474</accession>
<keyword evidence="9" id="KW-0067">ATP-binding</keyword>
<feature type="region of interest" description="Disordered" evidence="18">
    <location>
        <begin position="2228"/>
        <end position="2278"/>
    </location>
</feature>
<dbReference type="Pfam" id="PF14223">
    <property type="entry name" value="Retrotran_gag_2"/>
    <property type="match status" value="1"/>
</dbReference>
<evidence type="ECO:0000256" key="9">
    <source>
        <dbReference type="ARBA" id="ARBA00022840"/>
    </source>
</evidence>
<evidence type="ECO:0000259" key="21">
    <source>
        <dbReference type="Pfam" id="PF22936"/>
    </source>
</evidence>
<keyword evidence="5" id="KW-0479">Metal-binding</keyword>
<evidence type="ECO:0000256" key="4">
    <source>
        <dbReference type="ARBA" id="ARBA00022722"/>
    </source>
</evidence>
<keyword evidence="11" id="KW-0229">DNA integration</keyword>
<evidence type="ECO:0000256" key="12">
    <source>
        <dbReference type="ARBA" id="ARBA00022918"/>
    </source>
</evidence>
<evidence type="ECO:0000259" key="22">
    <source>
        <dbReference type="Pfam" id="PF25597"/>
    </source>
</evidence>
<feature type="coiled-coil region" evidence="17">
    <location>
        <begin position="2628"/>
        <end position="2669"/>
    </location>
</feature>
<feature type="region of interest" description="Disordered" evidence="18">
    <location>
        <begin position="1623"/>
        <end position="1673"/>
    </location>
</feature>
<evidence type="ECO:0000256" key="1">
    <source>
        <dbReference type="ARBA" id="ARBA00002180"/>
    </source>
</evidence>
<feature type="domain" description="GAG-pre-integrase" evidence="20">
    <location>
        <begin position="159"/>
        <end position="225"/>
    </location>
</feature>
<evidence type="ECO:0000256" key="7">
    <source>
        <dbReference type="ARBA" id="ARBA00022759"/>
    </source>
</evidence>
<dbReference type="Pfam" id="PF25597">
    <property type="entry name" value="SH3_retrovirus"/>
    <property type="match status" value="1"/>
</dbReference>
<proteinExistence type="predicted"/>
<dbReference type="EMBL" id="BKCJ010000269">
    <property type="protein sequence ID" value="GEU31621.1"/>
    <property type="molecule type" value="Genomic_DNA"/>
</dbReference>
<reference evidence="23" key="1">
    <citation type="journal article" date="2019" name="Sci. Rep.">
        <title>Draft genome of Tanacetum cinerariifolium, the natural source of mosquito coil.</title>
        <authorList>
            <person name="Yamashiro T."/>
            <person name="Shiraishi A."/>
            <person name="Satake H."/>
            <person name="Nakayama K."/>
        </authorList>
    </citation>
    <scope>NUCLEOTIDE SEQUENCE</scope>
</reference>
<feature type="region of interest" description="Disordered" evidence="18">
    <location>
        <begin position="1054"/>
        <end position="1084"/>
    </location>
</feature>